<dbReference type="InterPro" id="IPR012341">
    <property type="entry name" value="6hp_glycosidase-like_sf"/>
</dbReference>
<evidence type="ECO:0000256" key="1">
    <source>
        <dbReference type="SAM" id="SignalP"/>
    </source>
</evidence>
<evidence type="ECO:0000313" key="3">
    <source>
        <dbReference type="EMBL" id="CAK9103438.1"/>
    </source>
</evidence>
<evidence type="ECO:0000313" key="4">
    <source>
        <dbReference type="Proteomes" id="UP001642484"/>
    </source>
</evidence>
<keyword evidence="1" id="KW-0732">Signal</keyword>
<sequence length="266" mass="28959">MMQAALLEGILFSSEALPLVGDTERVQSYSNALQALGNTLETHKEWSLMGSFITECPPGSAHNSCAEYRKRIDGAVILGLVHGRTMVPTNASLSSAPLPTDVLVANTIRAYNKEFCSLYALNQEESGNGRPGILYGRYAADKYGGEDGGNPWVLITAALANLLYQAASQVSHTALNLEERAAWKIALNDVGFSGEANDFIAAGDSVLVRLREHISAEDDMHLFEQIHRDTGLQYNAKDLTWSYAEVLNALVARKMATKASFKMFVV</sequence>
<dbReference type="Proteomes" id="UP001642484">
    <property type="component" value="Unassembled WGS sequence"/>
</dbReference>
<organism evidence="3 4">
    <name type="scientific">Durusdinium trenchii</name>
    <dbReference type="NCBI Taxonomy" id="1381693"/>
    <lineage>
        <taxon>Eukaryota</taxon>
        <taxon>Sar</taxon>
        <taxon>Alveolata</taxon>
        <taxon>Dinophyceae</taxon>
        <taxon>Suessiales</taxon>
        <taxon>Symbiodiniaceae</taxon>
        <taxon>Durusdinium</taxon>
    </lineage>
</organism>
<dbReference type="EMBL" id="CAXAMN010026484">
    <property type="protein sequence ID" value="CAK9103438.1"/>
    <property type="molecule type" value="Genomic_DNA"/>
</dbReference>
<gene>
    <name evidence="3" type="ORF">CCMP2556_LOCUS48575</name>
</gene>
<dbReference type="Gene3D" id="1.50.10.10">
    <property type="match status" value="1"/>
</dbReference>
<evidence type="ECO:0000259" key="2">
    <source>
        <dbReference type="Pfam" id="PF00723"/>
    </source>
</evidence>
<dbReference type="SUPFAM" id="SSF48208">
    <property type="entry name" value="Six-hairpin glycosidases"/>
    <property type="match status" value="1"/>
</dbReference>
<dbReference type="InterPro" id="IPR011613">
    <property type="entry name" value="GH15-like"/>
</dbReference>
<protein>
    <recommendedName>
        <fullName evidence="2">GH15-like domain-containing protein</fullName>
    </recommendedName>
</protein>
<name>A0ABP0RST9_9DINO</name>
<dbReference type="PANTHER" id="PTHR31616">
    <property type="entry name" value="TREHALASE"/>
    <property type="match status" value="1"/>
</dbReference>
<dbReference type="Pfam" id="PF00723">
    <property type="entry name" value="Glyco_hydro_15"/>
    <property type="match status" value="1"/>
</dbReference>
<accession>A0ABP0RST9</accession>
<keyword evidence="4" id="KW-1185">Reference proteome</keyword>
<comment type="caution">
    <text evidence="3">The sequence shown here is derived from an EMBL/GenBank/DDBJ whole genome shotgun (WGS) entry which is preliminary data.</text>
</comment>
<proteinExistence type="predicted"/>
<dbReference type="InterPro" id="IPR008928">
    <property type="entry name" value="6-hairpin_glycosidase_sf"/>
</dbReference>
<reference evidence="3 4" key="1">
    <citation type="submission" date="2024-02" db="EMBL/GenBank/DDBJ databases">
        <authorList>
            <person name="Chen Y."/>
            <person name="Shah S."/>
            <person name="Dougan E. K."/>
            <person name="Thang M."/>
            <person name="Chan C."/>
        </authorList>
    </citation>
    <scope>NUCLEOTIDE SEQUENCE [LARGE SCALE GENOMIC DNA]</scope>
</reference>
<feature type="chain" id="PRO_5045829337" description="GH15-like domain-containing protein" evidence="1">
    <location>
        <begin position="17"/>
        <end position="266"/>
    </location>
</feature>
<dbReference type="PANTHER" id="PTHR31616:SF9">
    <property type="entry name" value="GLUCOAMYLASE, INTRACELLULAR SPORULATION-SPECIFIC"/>
    <property type="match status" value="1"/>
</dbReference>
<feature type="domain" description="GH15-like" evidence="2">
    <location>
        <begin position="1"/>
        <end position="250"/>
    </location>
</feature>
<feature type="signal peptide" evidence="1">
    <location>
        <begin position="1"/>
        <end position="16"/>
    </location>
</feature>